<name>A0A0R1XMR2_9LACO</name>
<keyword evidence="2" id="KW-1185">Reference proteome</keyword>
<dbReference type="AlphaFoldDB" id="A0A0R1XMR2"/>
<evidence type="ECO:0000313" key="1">
    <source>
        <dbReference type="EMBL" id="KRM29780.1"/>
    </source>
</evidence>
<organism evidence="1 2">
    <name type="scientific">Limosilactobacillus panis DSM 6035</name>
    <dbReference type="NCBI Taxonomy" id="1423782"/>
    <lineage>
        <taxon>Bacteria</taxon>
        <taxon>Bacillati</taxon>
        <taxon>Bacillota</taxon>
        <taxon>Bacilli</taxon>
        <taxon>Lactobacillales</taxon>
        <taxon>Lactobacillaceae</taxon>
        <taxon>Limosilactobacillus</taxon>
    </lineage>
</organism>
<gene>
    <name evidence="1" type="ORF">FD32_GL001180</name>
</gene>
<dbReference type="RefSeq" id="WP_169746080.1">
    <property type="nucleotide sequence ID" value="NZ_AZGM01000020.1"/>
</dbReference>
<dbReference type="Proteomes" id="UP000051412">
    <property type="component" value="Unassembled WGS sequence"/>
</dbReference>
<sequence length="53" mass="5971">MKKEHGQVTGVIWRGPDDLETYQKLRQYSLKKGISVSAAVKLIISQTLNAIEK</sequence>
<accession>A0A0R1XMR2</accession>
<reference evidence="1 2" key="1">
    <citation type="journal article" date="2015" name="Genome Announc.">
        <title>Expanding the biotechnology potential of lactobacilli through comparative genomics of 213 strains and associated genera.</title>
        <authorList>
            <person name="Sun Z."/>
            <person name="Harris H.M."/>
            <person name="McCann A."/>
            <person name="Guo C."/>
            <person name="Argimon S."/>
            <person name="Zhang W."/>
            <person name="Yang X."/>
            <person name="Jeffery I.B."/>
            <person name="Cooney J.C."/>
            <person name="Kagawa T.F."/>
            <person name="Liu W."/>
            <person name="Song Y."/>
            <person name="Salvetti E."/>
            <person name="Wrobel A."/>
            <person name="Rasinkangas P."/>
            <person name="Parkhill J."/>
            <person name="Rea M.C."/>
            <person name="O'Sullivan O."/>
            <person name="Ritari J."/>
            <person name="Douillard F.P."/>
            <person name="Paul Ross R."/>
            <person name="Yang R."/>
            <person name="Briner A.E."/>
            <person name="Felis G.E."/>
            <person name="de Vos W.M."/>
            <person name="Barrangou R."/>
            <person name="Klaenhammer T.R."/>
            <person name="Caufield P.W."/>
            <person name="Cui Y."/>
            <person name="Zhang H."/>
            <person name="O'Toole P.W."/>
        </authorList>
    </citation>
    <scope>NUCLEOTIDE SEQUENCE [LARGE SCALE GENOMIC DNA]</scope>
    <source>
        <strain evidence="1 2">DSM 6035</strain>
    </source>
</reference>
<protein>
    <submittedName>
        <fullName evidence="1">Uncharacterized protein</fullName>
    </submittedName>
</protein>
<dbReference type="STRING" id="1423782.FD32_GL001180"/>
<dbReference type="EMBL" id="AZGM01000020">
    <property type="protein sequence ID" value="KRM29780.1"/>
    <property type="molecule type" value="Genomic_DNA"/>
</dbReference>
<proteinExistence type="predicted"/>
<comment type="caution">
    <text evidence="1">The sequence shown here is derived from an EMBL/GenBank/DDBJ whole genome shotgun (WGS) entry which is preliminary data.</text>
</comment>
<dbReference type="PATRIC" id="fig|1423782.4.peg.1231"/>
<evidence type="ECO:0000313" key="2">
    <source>
        <dbReference type="Proteomes" id="UP000051412"/>
    </source>
</evidence>